<evidence type="ECO:0000256" key="1">
    <source>
        <dbReference type="ARBA" id="ARBA00004442"/>
    </source>
</evidence>
<dbReference type="PANTHER" id="PTHR34001:SF3">
    <property type="entry name" value="BLL7405 PROTEIN"/>
    <property type="match status" value="1"/>
</dbReference>
<dbReference type="RefSeq" id="WP_150949664.1">
    <property type="nucleotide sequence ID" value="NZ_VCMV01000077.1"/>
</dbReference>
<feature type="chain" id="PRO_5024289603" evidence="6">
    <location>
        <begin position="25"/>
        <end position="235"/>
    </location>
</feature>
<dbReference type="AlphaFoldDB" id="A0A5N3P3I9"/>
<evidence type="ECO:0000256" key="6">
    <source>
        <dbReference type="SAM" id="SignalP"/>
    </source>
</evidence>
<accession>A0A5N3P3I9</accession>
<keyword evidence="9" id="KW-1185">Reference proteome</keyword>
<keyword evidence="2 6" id="KW-0732">Signal</keyword>
<evidence type="ECO:0000259" key="7">
    <source>
        <dbReference type="Pfam" id="PF13505"/>
    </source>
</evidence>
<keyword evidence="4" id="KW-0998">Cell outer membrane</keyword>
<evidence type="ECO:0000313" key="9">
    <source>
        <dbReference type="Proteomes" id="UP000325684"/>
    </source>
</evidence>
<dbReference type="SUPFAM" id="SSF56925">
    <property type="entry name" value="OMPA-like"/>
    <property type="match status" value="1"/>
</dbReference>
<dbReference type="InterPro" id="IPR011250">
    <property type="entry name" value="OMP/PagP_B-barrel"/>
</dbReference>
<sequence>MRNTLIGLLSGAAALALVASSAQAADMPSRYAPPPVYDAIPVFTWTGFYAGLNAGYGWSTGTSRYYDPAFGYVGSSSNGGFVGGGQAGYNYQMGMFVIGAEADIQYASVGNKGASYGSRYFAGNSDGYYGTLRARLGFAFDRALIFGTGGFAYGDVGGNNSSDPQLGYHRGNSTNGGWTLGGGVEYAVTNNITAKVEGSYVNLDTRGNYTVNGYQGARRDTEFGVVKAGLNYKFN</sequence>
<comment type="caution">
    <text evidence="8">The sequence shown here is derived from an EMBL/GenBank/DDBJ whole genome shotgun (WGS) entry which is preliminary data.</text>
</comment>
<protein>
    <submittedName>
        <fullName evidence="8">Porin family protein</fullName>
    </submittedName>
</protein>
<reference evidence="8 9" key="1">
    <citation type="journal article" date="2019" name="Microorganisms">
        <title>Genome Insights into the Novel Species Microvirga brassicacearum, a Rapeseed Endophyte with Biotechnological Potential.</title>
        <authorList>
            <person name="Jimenez-Gomez A."/>
            <person name="Saati-Santamaria Z."/>
            <person name="Igual J.M."/>
            <person name="Rivas R."/>
            <person name="Mateos P.F."/>
            <person name="Garcia-Fraile P."/>
        </authorList>
    </citation>
    <scope>NUCLEOTIDE SEQUENCE [LARGE SCALE GENOMIC DNA]</scope>
    <source>
        <strain evidence="8 9">CDVBN77</strain>
    </source>
</reference>
<proteinExistence type="inferred from homology"/>
<dbReference type="InterPro" id="IPR051692">
    <property type="entry name" value="OMP-like"/>
</dbReference>
<evidence type="ECO:0000256" key="4">
    <source>
        <dbReference type="ARBA" id="ARBA00023237"/>
    </source>
</evidence>
<dbReference type="Pfam" id="PF13505">
    <property type="entry name" value="OMP_b-brl"/>
    <property type="match status" value="1"/>
</dbReference>
<gene>
    <name evidence="8" type="ORF">FEZ63_23600</name>
</gene>
<organism evidence="8 9">
    <name type="scientific">Microvirga brassicacearum</name>
    <dbReference type="NCBI Taxonomy" id="2580413"/>
    <lineage>
        <taxon>Bacteria</taxon>
        <taxon>Pseudomonadati</taxon>
        <taxon>Pseudomonadota</taxon>
        <taxon>Alphaproteobacteria</taxon>
        <taxon>Hyphomicrobiales</taxon>
        <taxon>Methylobacteriaceae</taxon>
        <taxon>Microvirga</taxon>
    </lineage>
</organism>
<dbReference type="InterPro" id="IPR027385">
    <property type="entry name" value="Beta-barrel_OMP"/>
</dbReference>
<dbReference type="OrthoDB" id="8455142at2"/>
<dbReference type="PANTHER" id="PTHR34001">
    <property type="entry name" value="BLL7405 PROTEIN"/>
    <property type="match status" value="1"/>
</dbReference>
<feature type="domain" description="Outer membrane protein beta-barrel" evidence="7">
    <location>
        <begin position="13"/>
        <end position="234"/>
    </location>
</feature>
<dbReference type="Proteomes" id="UP000325684">
    <property type="component" value="Unassembled WGS sequence"/>
</dbReference>
<evidence type="ECO:0000256" key="2">
    <source>
        <dbReference type="ARBA" id="ARBA00022729"/>
    </source>
</evidence>
<evidence type="ECO:0000256" key="5">
    <source>
        <dbReference type="ARBA" id="ARBA00038306"/>
    </source>
</evidence>
<evidence type="ECO:0000313" key="8">
    <source>
        <dbReference type="EMBL" id="KAB0264289.1"/>
    </source>
</evidence>
<name>A0A5N3P3I9_9HYPH</name>
<feature type="signal peptide" evidence="6">
    <location>
        <begin position="1"/>
        <end position="24"/>
    </location>
</feature>
<dbReference type="EMBL" id="VCMV01000077">
    <property type="protein sequence ID" value="KAB0264289.1"/>
    <property type="molecule type" value="Genomic_DNA"/>
</dbReference>
<comment type="subcellular location">
    <subcellularLocation>
        <location evidence="1">Cell outer membrane</location>
    </subcellularLocation>
</comment>
<evidence type="ECO:0000256" key="3">
    <source>
        <dbReference type="ARBA" id="ARBA00023136"/>
    </source>
</evidence>
<dbReference type="Gene3D" id="2.40.160.20">
    <property type="match status" value="1"/>
</dbReference>
<dbReference type="GO" id="GO:0009279">
    <property type="term" value="C:cell outer membrane"/>
    <property type="evidence" value="ECO:0007669"/>
    <property type="project" value="UniProtKB-SubCell"/>
</dbReference>
<comment type="similarity">
    <text evidence="5">Belongs to the Omp25/RopB family.</text>
</comment>
<keyword evidence="3" id="KW-0472">Membrane</keyword>